<feature type="compositionally biased region" description="Low complexity" evidence="1">
    <location>
        <begin position="1"/>
        <end position="18"/>
    </location>
</feature>
<feature type="region of interest" description="Disordered" evidence="1">
    <location>
        <begin position="1"/>
        <end position="20"/>
    </location>
</feature>
<sequence>MTPLSSSSQTSSSSSSASADVRLEAGHYGRTVIARLKPNEDIVEALERLCGQYGIGRAVVRSAVGSLIDGHLASGAGAASTVQVVKGPGVEIVGLFGEVSGVPVDGRALGASGLTAILSGTDSQVFAGRVVRGMNLSFITVEVTLQEWIPDAAGLAKDI</sequence>
<dbReference type="InterPro" id="IPR005175">
    <property type="entry name" value="PPC_dom"/>
</dbReference>
<protein>
    <recommendedName>
        <fullName evidence="2">PPC domain-containing protein</fullName>
    </recommendedName>
</protein>
<dbReference type="PROSITE" id="PS51742">
    <property type="entry name" value="PPC"/>
    <property type="match status" value="1"/>
</dbReference>
<accession>E1TI01</accession>
<dbReference type="AlphaFoldDB" id="E1TI01"/>
<dbReference type="HOGENOM" id="CLU_1916178_0_0_4"/>
<proteinExistence type="predicted"/>
<reference evidence="3" key="1">
    <citation type="submission" date="2010-09" db="EMBL/GenBank/DDBJ databases">
        <title>Complete sequence of chromosome2 of Burkholderia sp. CCGE1003.</title>
        <authorList>
            <consortium name="US DOE Joint Genome Institute"/>
            <person name="Lucas S."/>
            <person name="Copeland A."/>
            <person name="Lapidus A."/>
            <person name="Cheng J.-F."/>
            <person name="Bruce D."/>
            <person name="Goodwin L."/>
            <person name="Pitluck S."/>
            <person name="Daligault H."/>
            <person name="Davenport K."/>
            <person name="Detter J.C."/>
            <person name="Han C."/>
            <person name="Tapia R."/>
            <person name="Land M."/>
            <person name="Hauser L."/>
            <person name="Jeffries C."/>
            <person name="Kyrpides N."/>
            <person name="Ivanova N."/>
            <person name="Ovchinnikova G."/>
            <person name="Martinez-Romero E."/>
            <person name="Rogel M.A."/>
            <person name="Auchtung J."/>
            <person name="Tiedje J.M."/>
            <person name="Woyke T."/>
        </authorList>
    </citation>
    <scope>NUCLEOTIDE SEQUENCE</scope>
    <source>
        <strain evidence="3">CCGE1003</strain>
    </source>
</reference>
<dbReference type="SUPFAM" id="SSF117856">
    <property type="entry name" value="AF0104/ALDC/Ptd012-like"/>
    <property type="match status" value="1"/>
</dbReference>
<dbReference type="EMBL" id="CP002218">
    <property type="protein sequence ID" value="ADN61862.1"/>
    <property type="molecule type" value="Genomic_DNA"/>
</dbReference>
<dbReference type="OrthoDB" id="9102708at2"/>
<evidence type="ECO:0000313" key="3">
    <source>
        <dbReference type="EMBL" id="ADN61862.1"/>
    </source>
</evidence>
<organism evidence="3">
    <name type="scientific">Burkholderia sp. (strain CCGE1003)</name>
    <dbReference type="NCBI Taxonomy" id="640512"/>
    <lineage>
        <taxon>Bacteria</taxon>
        <taxon>Pseudomonadati</taxon>
        <taxon>Pseudomonadota</taxon>
        <taxon>Betaproteobacteria</taxon>
        <taxon>Burkholderiales</taxon>
        <taxon>Burkholderiaceae</taxon>
        <taxon>Burkholderia</taxon>
    </lineage>
</organism>
<dbReference type="KEGG" id="bgf:BC1003_5953"/>
<dbReference type="eggNOG" id="COG1661">
    <property type="taxonomic scope" value="Bacteria"/>
</dbReference>
<dbReference type="Pfam" id="PF03479">
    <property type="entry name" value="PCC"/>
    <property type="match status" value="1"/>
</dbReference>
<name>E1TI01_BURSG</name>
<dbReference type="Gene3D" id="3.30.1330.80">
    <property type="entry name" value="Hypothetical protein, similar to alpha- acetolactate decarboxylase, domain 2"/>
    <property type="match status" value="1"/>
</dbReference>
<feature type="domain" description="PPC" evidence="2">
    <location>
        <begin position="26"/>
        <end position="159"/>
    </location>
</feature>
<gene>
    <name evidence="3" type="ordered locus">BC1003_5953</name>
</gene>
<evidence type="ECO:0000256" key="1">
    <source>
        <dbReference type="SAM" id="MobiDB-lite"/>
    </source>
</evidence>
<dbReference type="STRING" id="640512.BC1003_5953"/>
<evidence type="ECO:0000259" key="2">
    <source>
        <dbReference type="PROSITE" id="PS51742"/>
    </source>
</evidence>